<proteinExistence type="predicted"/>
<dbReference type="Proteomes" id="UP000263595">
    <property type="component" value="Unassembled WGS sequence"/>
</dbReference>
<protein>
    <submittedName>
        <fullName evidence="1">Uncharacterized protein</fullName>
    </submittedName>
</protein>
<evidence type="ECO:0000313" key="1">
    <source>
        <dbReference type="EMBL" id="SYX92068.1"/>
    </source>
</evidence>
<dbReference type="RefSeq" id="WP_119144779.1">
    <property type="nucleotide sequence ID" value="NZ_CBCSFL010000034.1"/>
</dbReference>
<dbReference type="AlphaFoldDB" id="A0A383S0B0"/>
<dbReference type="OrthoDB" id="7027952at2"/>
<accession>A0A383S0B0</accession>
<evidence type="ECO:0000313" key="2">
    <source>
        <dbReference type="Proteomes" id="UP000263595"/>
    </source>
</evidence>
<organism evidence="1 2">
    <name type="scientific">Pseudomonas reidholzensis</name>
    <dbReference type="NCBI Taxonomy" id="1785162"/>
    <lineage>
        <taxon>Bacteria</taxon>
        <taxon>Pseudomonadati</taxon>
        <taxon>Pseudomonadota</taxon>
        <taxon>Gammaproteobacteria</taxon>
        <taxon>Pseudomonadales</taxon>
        <taxon>Pseudomonadaceae</taxon>
        <taxon>Pseudomonas</taxon>
    </lineage>
</organism>
<sequence>MAYPSCDLSAEVAKFKAIAAQKMARMRHSAQYHSFLNDAAIGAFSKVDGCDYAGHTSRADKSTSA</sequence>
<name>A0A383S0B0_9PSED</name>
<dbReference type="EMBL" id="UNOZ01000030">
    <property type="protein sequence ID" value="SYX92068.1"/>
    <property type="molecule type" value="Genomic_DNA"/>
</dbReference>
<keyword evidence="2" id="KW-1185">Reference proteome</keyword>
<gene>
    <name evidence="1" type="ORF">CCOS865_04353</name>
</gene>
<reference evidence="2" key="1">
    <citation type="submission" date="2018-08" db="EMBL/GenBank/DDBJ databases">
        <authorList>
            <person name="Blom J."/>
        </authorList>
    </citation>
    <scope>NUCLEOTIDE SEQUENCE [LARGE SCALE GENOMIC DNA]</scope>
    <source>
        <strain evidence="2">CCOS 865</strain>
    </source>
</reference>